<dbReference type="NCBIfam" id="TIGR03949">
    <property type="entry name" value="bact_IIb_cerein"/>
    <property type="match status" value="1"/>
</dbReference>
<gene>
    <name evidence="1" type="ORF">EV197_0646</name>
</gene>
<comment type="caution">
    <text evidence="1">The sequence shown here is derived from an EMBL/GenBank/DDBJ whole genome shotgun (WGS) entry which is preliminary data.</text>
</comment>
<dbReference type="NCBIfam" id="TIGR03793">
    <property type="entry name" value="leader_NHLP"/>
    <property type="match status" value="1"/>
</dbReference>
<dbReference type="InterPro" id="IPR036648">
    <property type="entry name" value="CN_Hdrase_a/SCN_Hdrase_g_sf"/>
</dbReference>
<proteinExistence type="predicted"/>
<keyword evidence="2" id="KW-1185">Reference proteome</keyword>
<sequence>MNLEKQEKGAEFLQSLTQKAWESEEFKNRLINDPVATIEEFTGKDLSDLKGKKVVVTDQTSEDVVYINLPAKPNMDELELTEEQLEQVAGGITPTVTYVAGVAVGVGVCWLVDEYIND</sequence>
<dbReference type="InterPro" id="IPR023991">
    <property type="entry name" value="Bacteriocin_IIb_lactobn/cerein"/>
</dbReference>
<dbReference type="AlphaFoldDB" id="A0A4Q7PG25"/>
<dbReference type="GO" id="GO:0003824">
    <property type="term" value="F:catalytic activity"/>
    <property type="evidence" value="ECO:0007669"/>
    <property type="project" value="InterPro"/>
</dbReference>
<dbReference type="GO" id="GO:0046914">
    <property type="term" value="F:transition metal ion binding"/>
    <property type="evidence" value="ECO:0007669"/>
    <property type="project" value="InterPro"/>
</dbReference>
<organism evidence="1 2">
    <name type="scientific">Aquimarina brevivitae</name>
    <dbReference type="NCBI Taxonomy" id="323412"/>
    <lineage>
        <taxon>Bacteria</taxon>
        <taxon>Pseudomonadati</taxon>
        <taxon>Bacteroidota</taxon>
        <taxon>Flavobacteriia</taxon>
        <taxon>Flavobacteriales</taxon>
        <taxon>Flavobacteriaceae</taxon>
        <taxon>Aquimarina</taxon>
    </lineage>
</organism>
<dbReference type="EMBL" id="SGXE01000001">
    <property type="protein sequence ID" value="RZS99436.1"/>
    <property type="molecule type" value="Genomic_DNA"/>
</dbReference>
<dbReference type="Gene3D" id="3.90.330.10">
    <property type="entry name" value="Nitrile hydratase alpha /Thiocyanate hydrolase gamma"/>
    <property type="match status" value="1"/>
</dbReference>
<evidence type="ECO:0000313" key="1">
    <source>
        <dbReference type="EMBL" id="RZS99436.1"/>
    </source>
</evidence>
<protein>
    <submittedName>
        <fullName evidence="1">Lactobin A/cerein 7B family class IIb bacteriocin</fullName>
    </submittedName>
</protein>
<dbReference type="SUPFAM" id="SSF56209">
    <property type="entry name" value="Nitrile hydratase alpha chain"/>
    <property type="match status" value="1"/>
</dbReference>
<dbReference type="RefSeq" id="WP_130285275.1">
    <property type="nucleotide sequence ID" value="NZ_SGXE01000001.1"/>
</dbReference>
<evidence type="ECO:0000313" key="2">
    <source>
        <dbReference type="Proteomes" id="UP000292262"/>
    </source>
</evidence>
<name>A0A4Q7PG25_9FLAO</name>
<dbReference type="OrthoDB" id="1275056at2"/>
<dbReference type="Proteomes" id="UP000292262">
    <property type="component" value="Unassembled WGS sequence"/>
</dbReference>
<accession>A0A4Q7PG25</accession>
<reference evidence="1 2" key="1">
    <citation type="submission" date="2019-02" db="EMBL/GenBank/DDBJ databases">
        <title>Genomic Encyclopedia of Type Strains, Phase IV (KMG-IV): sequencing the most valuable type-strain genomes for metagenomic binning, comparative biology and taxonomic classification.</title>
        <authorList>
            <person name="Goeker M."/>
        </authorList>
    </citation>
    <scope>NUCLEOTIDE SEQUENCE [LARGE SCALE GENOMIC DNA]</scope>
    <source>
        <strain evidence="1 2">DSM 17196</strain>
    </source>
</reference>
<dbReference type="InterPro" id="IPR022513">
    <property type="entry name" value="TOMM_pelo"/>
</dbReference>